<gene>
    <name evidence="2" type="ORF">VNE69_01342</name>
</gene>
<dbReference type="InterPro" id="IPR048627">
    <property type="entry name" value="Sec10_HB"/>
</dbReference>
<evidence type="ECO:0000259" key="1">
    <source>
        <dbReference type="Pfam" id="PF07393"/>
    </source>
</evidence>
<name>A0AAX4J8Y9_9MICR</name>
<dbReference type="EMBL" id="CP142726">
    <property type="protein sequence ID" value="WUR02405.1"/>
    <property type="molecule type" value="Genomic_DNA"/>
</dbReference>
<proteinExistence type="predicted"/>
<feature type="domain" description="Exocyst complex component Sec10-like alpha-helical bundle" evidence="1">
    <location>
        <begin position="156"/>
        <end position="354"/>
    </location>
</feature>
<evidence type="ECO:0000313" key="2">
    <source>
        <dbReference type="EMBL" id="WUR02405.1"/>
    </source>
</evidence>
<dbReference type="RefSeq" id="XP_065328550.1">
    <property type="nucleotide sequence ID" value="XM_065472478.1"/>
</dbReference>
<dbReference type="KEGG" id="vnx:VNE69_01342"/>
<dbReference type="Proteomes" id="UP001334084">
    <property type="component" value="Chromosome 1"/>
</dbReference>
<dbReference type="GeneID" id="90540206"/>
<accession>A0AAX4J8Y9</accession>
<evidence type="ECO:0000313" key="3">
    <source>
        <dbReference type="Proteomes" id="UP001334084"/>
    </source>
</evidence>
<reference evidence="2" key="1">
    <citation type="journal article" date="2024" name="BMC Genomics">
        <title>Functional annotation of a divergent genome using sequence and structure-based similarity.</title>
        <authorList>
            <person name="Svedberg D."/>
            <person name="Winiger R.R."/>
            <person name="Berg A."/>
            <person name="Sharma H."/>
            <person name="Tellgren-Roth C."/>
            <person name="Debrunner-Vossbrinck B.A."/>
            <person name="Vossbrinck C.R."/>
            <person name="Barandun J."/>
        </authorList>
    </citation>
    <scope>NUCLEOTIDE SEQUENCE</scope>
    <source>
        <strain evidence="2">Illinois isolate</strain>
    </source>
</reference>
<keyword evidence="3" id="KW-1185">Reference proteome</keyword>
<dbReference type="Pfam" id="PF07393">
    <property type="entry name" value="Sec10_HB"/>
    <property type="match status" value="1"/>
</dbReference>
<dbReference type="AlphaFoldDB" id="A0AAX4J8Y9"/>
<sequence>MKTIQISQIKEDDFSPIEIIENTILLDRKNSQTTLSNIKEVLQDIEGLREALFFKQEKLKIELRSIKDKINEEKILDLHKQVNSLKIDPLGDTKEVLQRNKEIFELKLLNKVLNYTIEIEKGNFQVLSSLLKSEDKDDWKFLCFFINHTLEIFEDENKTKLLEISKDIQDKLIKTFEESNKMNNKTMMKSTYIALNELDKNNTLLYAYIYEMPIFKEIYKMSHPSCDEIDIELYDEENNTFLNFLNELKISYQEKFVDISEIFPNYEEVYKIVNKKIFYDLVFPTLEKFLQGTSSFIFLYSIENSYKNIEQLGIFIESLSDNFDYKKVLDDLSFKYSALCIDKERNFFSEIFNKIVFGKQTSYKYILKNDVISYSKDYNFIIDTILLLIDLFNTRRFLYNDEDLEDMFVFYQEYFNKFVDLINEDMTDKISTIFQIQKIRNQIKKYFKEDFYKLEIFKNKTEEIFSSCLKIKLQECEIRIKKFISQILFYRPDSDNSVINYLKGQIFESKKIRGNLQMKFVVEIYKMTYFLIKQRIFNLKFSISQKRNLKDFIEKMCHIVFLTGNYEIISLYKYLENIVIIIITDKNNIKEVQENIKLKISKEDLKNSLKCRNDKSKEASNEI</sequence>
<protein>
    <submittedName>
        <fullName evidence="2">Exocyst complex component SEC10</fullName>
    </submittedName>
</protein>
<organism evidence="2 3">
    <name type="scientific">Vairimorpha necatrix</name>
    <dbReference type="NCBI Taxonomy" id="6039"/>
    <lineage>
        <taxon>Eukaryota</taxon>
        <taxon>Fungi</taxon>
        <taxon>Fungi incertae sedis</taxon>
        <taxon>Microsporidia</taxon>
        <taxon>Nosematidae</taxon>
        <taxon>Vairimorpha</taxon>
    </lineage>
</organism>